<dbReference type="Proteomes" id="UP000284842">
    <property type="component" value="Unassembled WGS sequence"/>
</dbReference>
<dbReference type="AlphaFoldDB" id="A0A409YNJ0"/>
<accession>A0A409YNJ0</accession>
<dbReference type="STRING" id="181874.A0A409YNJ0"/>
<keyword evidence="2" id="KW-1185">Reference proteome</keyword>
<dbReference type="PANTHER" id="PTHR37331">
    <property type="entry name" value="YALI0F11671P"/>
    <property type="match status" value="1"/>
</dbReference>
<reference evidence="1 2" key="1">
    <citation type="journal article" date="2018" name="Evol. Lett.">
        <title>Horizontal gene cluster transfer increased hallucinogenic mushroom diversity.</title>
        <authorList>
            <person name="Reynolds H.T."/>
            <person name="Vijayakumar V."/>
            <person name="Gluck-Thaler E."/>
            <person name="Korotkin H.B."/>
            <person name="Matheny P.B."/>
            <person name="Slot J.C."/>
        </authorList>
    </citation>
    <scope>NUCLEOTIDE SEQUENCE [LARGE SCALE GENOMIC DNA]</scope>
    <source>
        <strain evidence="1 2">2629</strain>
    </source>
</reference>
<dbReference type="OrthoDB" id="5397701at2759"/>
<dbReference type="PANTHER" id="PTHR37331:SF1">
    <property type="entry name" value="YALI0F11671P"/>
    <property type="match status" value="1"/>
</dbReference>
<evidence type="ECO:0000313" key="2">
    <source>
        <dbReference type="Proteomes" id="UP000284842"/>
    </source>
</evidence>
<protein>
    <submittedName>
        <fullName evidence="1">Uncharacterized protein</fullName>
    </submittedName>
</protein>
<dbReference type="EMBL" id="NHTK01000920">
    <property type="protein sequence ID" value="PPR04585.1"/>
    <property type="molecule type" value="Genomic_DNA"/>
</dbReference>
<evidence type="ECO:0000313" key="1">
    <source>
        <dbReference type="EMBL" id="PPR04585.1"/>
    </source>
</evidence>
<gene>
    <name evidence="1" type="ORF">CVT24_012013</name>
</gene>
<organism evidence="1 2">
    <name type="scientific">Panaeolus cyanescens</name>
    <dbReference type="NCBI Taxonomy" id="181874"/>
    <lineage>
        <taxon>Eukaryota</taxon>
        <taxon>Fungi</taxon>
        <taxon>Dikarya</taxon>
        <taxon>Basidiomycota</taxon>
        <taxon>Agaricomycotina</taxon>
        <taxon>Agaricomycetes</taxon>
        <taxon>Agaricomycetidae</taxon>
        <taxon>Agaricales</taxon>
        <taxon>Agaricineae</taxon>
        <taxon>Galeropsidaceae</taxon>
        <taxon>Panaeolus</taxon>
    </lineage>
</organism>
<proteinExistence type="predicted"/>
<comment type="caution">
    <text evidence="1">The sequence shown here is derived from an EMBL/GenBank/DDBJ whole genome shotgun (WGS) entry which is preliminary data.</text>
</comment>
<name>A0A409YNJ0_9AGAR</name>
<dbReference type="InParanoid" id="A0A409YNJ0"/>
<sequence length="266" mass="29631">MASSIQRLTRSGGNKFLLLKGFRRSLSTSYIRSTLWRPSTATRLIPYHLNQSPAHVSWVIEQKDRFYSTQTTDIVFPDPNRPDLFYHFVNPPTPLSSTLPAFALSFIESTPPSVDSSTVIGWLPAQTYVTDSPEEPGPENTAQRETQATLQDFVPNGKFVTLLHKSIAEGLRDGVDDVWNDTAMGVEEGWMHINDQRNIPALNRVGDPDDIIGSVLVEAGKIKPETYQAMPSYRICTQDGVLQLTEGLAKHLKDHLVKLAKAEKAV</sequence>